<protein>
    <submittedName>
        <fullName evidence="9">Uncharacterized protein MANES_15G165100</fullName>
    </submittedName>
</protein>
<evidence type="ECO:0000256" key="3">
    <source>
        <dbReference type="ARBA" id="ARBA00022692"/>
    </source>
</evidence>
<dbReference type="PANTHER" id="PTHR48020:SF49">
    <property type="entry name" value="SUGAR TRANSPORTER"/>
    <property type="match status" value="1"/>
</dbReference>
<keyword evidence="4 7" id="KW-1133">Transmembrane helix</keyword>
<sequence>MGPIAWVYSSEIFPLRLRAQGTSLGVAMNRVISGVISTTFLSLSKAMTIGGAFYLFAAIASITWVFFYTCYPETQGRTLEDMEGLFGSFINWRSVLKEQKLKKKKTNTNGENKGQIQLGTTA</sequence>
<dbReference type="InterPro" id="IPR036259">
    <property type="entry name" value="MFS_trans_sf"/>
</dbReference>
<evidence type="ECO:0000256" key="5">
    <source>
        <dbReference type="ARBA" id="ARBA00023136"/>
    </source>
</evidence>
<dbReference type="PANTHER" id="PTHR48020">
    <property type="entry name" value="PROTON MYO-INOSITOL COTRANSPORTER"/>
    <property type="match status" value="1"/>
</dbReference>
<dbReference type="GO" id="GO:0016020">
    <property type="term" value="C:membrane"/>
    <property type="evidence" value="ECO:0007669"/>
    <property type="project" value="UniProtKB-SubCell"/>
</dbReference>
<keyword evidence="5 7" id="KW-0472">Membrane</keyword>
<dbReference type="Pfam" id="PF00083">
    <property type="entry name" value="Sugar_tr"/>
    <property type="match status" value="1"/>
</dbReference>
<evidence type="ECO:0000256" key="4">
    <source>
        <dbReference type="ARBA" id="ARBA00022989"/>
    </source>
</evidence>
<proteinExistence type="predicted"/>
<feature type="transmembrane region" description="Helical" evidence="7">
    <location>
        <begin position="51"/>
        <end position="71"/>
    </location>
</feature>
<keyword evidence="3 7" id="KW-0812">Transmembrane</keyword>
<organism evidence="9">
    <name type="scientific">Rhizophora mucronata</name>
    <name type="common">Asiatic mangrove</name>
    <dbReference type="NCBI Taxonomy" id="61149"/>
    <lineage>
        <taxon>Eukaryota</taxon>
        <taxon>Viridiplantae</taxon>
        <taxon>Streptophyta</taxon>
        <taxon>Embryophyta</taxon>
        <taxon>Tracheophyta</taxon>
        <taxon>Spermatophyta</taxon>
        <taxon>Magnoliopsida</taxon>
        <taxon>eudicotyledons</taxon>
        <taxon>Gunneridae</taxon>
        <taxon>Pentapetalae</taxon>
        <taxon>rosids</taxon>
        <taxon>fabids</taxon>
        <taxon>Malpighiales</taxon>
        <taxon>Rhizophoraceae</taxon>
        <taxon>Rhizophora</taxon>
    </lineage>
</organism>
<dbReference type="AlphaFoldDB" id="A0A2P2IU37"/>
<comment type="subcellular location">
    <subcellularLocation>
        <location evidence="1">Membrane</location>
        <topology evidence="1">Multi-pass membrane protein</topology>
    </subcellularLocation>
</comment>
<dbReference type="SUPFAM" id="SSF103473">
    <property type="entry name" value="MFS general substrate transporter"/>
    <property type="match status" value="1"/>
</dbReference>
<evidence type="ECO:0000256" key="7">
    <source>
        <dbReference type="SAM" id="Phobius"/>
    </source>
</evidence>
<dbReference type="EMBL" id="GGEC01004262">
    <property type="protein sequence ID" value="MBW84745.1"/>
    <property type="molecule type" value="Transcribed_RNA"/>
</dbReference>
<accession>A0A2P2IU37</accession>
<dbReference type="InterPro" id="IPR050814">
    <property type="entry name" value="Myo-inositol_Transporter"/>
</dbReference>
<reference evidence="9" key="1">
    <citation type="submission" date="2018-02" db="EMBL/GenBank/DDBJ databases">
        <title>Rhizophora mucronata_Transcriptome.</title>
        <authorList>
            <person name="Meera S.P."/>
            <person name="Sreeshan A."/>
            <person name="Augustine A."/>
        </authorList>
    </citation>
    <scope>NUCLEOTIDE SEQUENCE</scope>
    <source>
        <tissue evidence="9">Leaf</tissue>
    </source>
</reference>
<evidence type="ECO:0000313" key="9">
    <source>
        <dbReference type="EMBL" id="MBW84745.1"/>
    </source>
</evidence>
<evidence type="ECO:0000259" key="8">
    <source>
        <dbReference type="PROSITE" id="PS50850"/>
    </source>
</evidence>
<evidence type="ECO:0000256" key="6">
    <source>
        <dbReference type="SAM" id="MobiDB-lite"/>
    </source>
</evidence>
<dbReference type="GO" id="GO:0022857">
    <property type="term" value="F:transmembrane transporter activity"/>
    <property type="evidence" value="ECO:0007669"/>
    <property type="project" value="InterPro"/>
</dbReference>
<dbReference type="InterPro" id="IPR005828">
    <property type="entry name" value="MFS_sugar_transport-like"/>
</dbReference>
<evidence type="ECO:0000256" key="1">
    <source>
        <dbReference type="ARBA" id="ARBA00004141"/>
    </source>
</evidence>
<keyword evidence="2" id="KW-0813">Transport</keyword>
<feature type="region of interest" description="Disordered" evidence="6">
    <location>
        <begin position="102"/>
        <end position="122"/>
    </location>
</feature>
<dbReference type="Gene3D" id="1.20.1250.20">
    <property type="entry name" value="MFS general substrate transporter like domains"/>
    <property type="match status" value="1"/>
</dbReference>
<evidence type="ECO:0000256" key="2">
    <source>
        <dbReference type="ARBA" id="ARBA00022448"/>
    </source>
</evidence>
<dbReference type="PROSITE" id="PS50850">
    <property type="entry name" value="MFS"/>
    <property type="match status" value="1"/>
</dbReference>
<name>A0A2P2IU37_RHIMU</name>
<feature type="domain" description="Major facilitator superfamily (MFS) profile" evidence="8">
    <location>
        <begin position="1"/>
        <end position="75"/>
    </location>
</feature>
<dbReference type="InterPro" id="IPR020846">
    <property type="entry name" value="MFS_dom"/>
</dbReference>